<dbReference type="GO" id="GO:0005886">
    <property type="term" value="C:plasma membrane"/>
    <property type="evidence" value="ECO:0007669"/>
    <property type="project" value="TreeGrafter"/>
</dbReference>
<evidence type="ECO:0000313" key="10">
    <source>
        <dbReference type="Proteomes" id="UP000759131"/>
    </source>
</evidence>
<evidence type="ECO:0000256" key="7">
    <source>
        <dbReference type="SAM" id="Phobius"/>
    </source>
</evidence>
<dbReference type="PANTHER" id="PTHR48041:SF139">
    <property type="entry name" value="PROTEIN SCARLET"/>
    <property type="match status" value="1"/>
</dbReference>
<dbReference type="PANTHER" id="PTHR48041">
    <property type="entry name" value="ABC TRANSPORTER G FAMILY MEMBER 28"/>
    <property type="match status" value="1"/>
</dbReference>
<evidence type="ECO:0000259" key="8">
    <source>
        <dbReference type="Pfam" id="PF01061"/>
    </source>
</evidence>
<dbReference type="OrthoDB" id="66620at2759"/>
<dbReference type="GO" id="GO:0140359">
    <property type="term" value="F:ABC-type transporter activity"/>
    <property type="evidence" value="ECO:0007669"/>
    <property type="project" value="InterPro"/>
</dbReference>
<evidence type="ECO:0000256" key="6">
    <source>
        <dbReference type="SAM" id="MobiDB-lite"/>
    </source>
</evidence>
<proteinExistence type="predicted"/>
<feature type="transmembrane region" description="Helical" evidence="7">
    <location>
        <begin position="249"/>
        <end position="270"/>
    </location>
</feature>
<feature type="transmembrane region" description="Helical" evidence="7">
    <location>
        <begin position="347"/>
        <end position="370"/>
    </location>
</feature>
<dbReference type="EMBL" id="OC872256">
    <property type="protein sequence ID" value="CAD7635785.1"/>
    <property type="molecule type" value="Genomic_DNA"/>
</dbReference>
<sequence length="507" mass="57329">NDKSRDSVLVRLIDWLYFSHNLLTIVCISDEPTSGLDSFMAENIVQTLNAMAAKGRTIICTIHQPSSQAFKLFERLLLIADGRVAYMGNIGKVCQYEAMNTFSSLGYKCPTNFNPADFYIEQLAIIPGREDECKAKINDICDNYTKNGEQLGQNGDRKEASTPSTPGREDSFTEIKPKSYADMLLKPPKYRVSYCQQLRTLLWRCMLVVLREPAVSQVRLLQTVVIAVIVGIVYWNQKLDQKSVMNINGALFLLVTNMSFQNTMAVINVCNKNQLSFYKFTEYSVNSVPLQTFCAENPLFFREHHNGMYRVDVYFISKSLTDLPIFLLIPIIFVSIYYYMVGFNPDISAFLIAILIGILITSCAVSFGYFMSCLTSSANVALSLGPPLLLPVVLFGGFFLNADTTASWLSWFKYISWFYYGFSSLIINQWRDLKLTDCPAFPPTPPAINGTAGQYMPIKCISDGLDIIHSLSFDENDLLRNLILMVILALVLRLMAFIALFIRSRER</sequence>
<feature type="domain" description="ABC-2 type transporter transmembrane" evidence="8">
    <location>
        <begin position="196"/>
        <end position="286"/>
    </location>
</feature>
<feature type="non-terminal residue" evidence="9">
    <location>
        <position position="1"/>
    </location>
</feature>
<feature type="domain" description="ABC-2 type transporter transmembrane" evidence="8">
    <location>
        <begin position="291"/>
        <end position="430"/>
    </location>
</feature>
<dbReference type="Gene3D" id="3.40.50.300">
    <property type="entry name" value="P-loop containing nucleotide triphosphate hydrolases"/>
    <property type="match status" value="1"/>
</dbReference>
<evidence type="ECO:0000313" key="9">
    <source>
        <dbReference type="EMBL" id="CAD7635785.1"/>
    </source>
</evidence>
<dbReference type="EMBL" id="CAJPIZ010017681">
    <property type="protein sequence ID" value="CAG2116215.1"/>
    <property type="molecule type" value="Genomic_DNA"/>
</dbReference>
<dbReference type="SUPFAM" id="SSF52540">
    <property type="entry name" value="P-loop containing nucleoside triphosphate hydrolases"/>
    <property type="match status" value="1"/>
</dbReference>
<protein>
    <recommendedName>
        <fullName evidence="8">ABC-2 type transporter transmembrane domain-containing protein</fullName>
    </recommendedName>
</protein>
<evidence type="ECO:0000256" key="1">
    <source>
        <dbReference type="ARBA" id="ARBA00004141"/>
    </source>
</evidence>
<name>A0A7R9Q9B8_9ACAR</name>
<keyword evidence="10" id="KW-1185">Reference proteome</keyword>
<dbReference type="Proteomes" id="UP000759131">
    <property type="component" value="Unassembled WGS sequence"/>
</dbReference>
<feature type="transmembrane region" description="Helical" evidence="7">
    <location>
        <begin position="482"/>
        <end position="502"/>
    </location>
</feature>
<evidence type="ECO:0000256" key="3">
    <source>
        <dbReference type="ARBA" id="ARBA00022692"/>
    </source>
</evidence>
<evidence type="ECO:0000256" key="5">
    <source>
        <dbReference type="ARBA" id="ARBA00023136"/>
    </source>
</evidence>
<evidence type="ECO:0000256" key="2">
    <source>
        <dbReference type="ARBA" id="ARBA00022448"/>
    </source>
</evidence>
<comment type="subcellular location">
    <subcellularLocation>
        <location evidence="1">Membrane</location>
        <topology evidence="1">Multi-pass membrane protein</topology>
    </subcellularLocation>
</comment>
<keyword evidence="3 7" id="KW-0812">Transmembrane</keyword>
<keyword evidence="2" id="KW-0813">Transport</keyword>
<keyword evidence="4 7" id="KW-1133">Transmembrane helix</keyword>
<dbReference type="Pfam" id="PF01061">
    <property type="entry name" value="ABC2_membrane"/>
    <property type="match status" value="2"/>
</dbReference>
<dbReference type="InterPro" id="IPR027417">
    <property type="entry name" value="P-loop_NTPase"/>
</dbReference>
<keyword evidence="5 7" id="KW-0472">Membrane</keyword>
<feature type="region of interest" description="Disordered" evidence="6">
    <location>
        <begin position="148"/>
        <end position="172"/>
    </location>
</feature>
<dbReference type="InterPro" id="IPR013525">
    <property type="entry name" value="ABC2_TM"/>
</dbReference>
<reference evidence="9" key="1">
    <citation type="submission" date="2020-11" db="EMBL/GenBank/DDBJ databases">
        <authorList>
            <person name="Tran Van P."/>
        </authorList>
    </citation>
    <scope>NUCLEOTIDE SEQUENCE</scope>
</reference>
<feature type="transmembrane region" description="Helical" evidence="7">
    <location>
        <begin position="323"/>
        <end position="341"/>
    </location>
</feature>
<feature type="non-terminal residue" evidence="9">
    <location>
        <position position="507"/>
    </location>
</feature>
<gene>
    <name evidence="9" type="ORF">OSB1V03_LOCUS16176</name>
</gene>
<accession>A0A7R9Q9B8</accession>
<feature type="transmembrane region" description="Helical" evidence="7">
    <location>
        <begin position="220"/>
        <end position="237"/>
    </location>
</feature>
<dbReference type="InterPro" id="IPR050352">
    <property type="entry name" value="ABCG_transporters"/>
</dbReference>
<feature type="transmembrane region" description="Helical" evidence="7">
    <location>
        <begin position="382"/>
        <end position="402"/>
    </location>
</feature>
<evidence type="ECO:0000256" key="4">
    <source>
        <dbReference type="ARBA" id="ARBA00022989"/>
    </source>
</evidence>
<organism evidence="9">
    <name type="scientific">Medioppia subpectinata</name>
    <dbReference type="NCBI Taxonomy" id="1979941"/>
    <lineage>
        <taxon>Eukaryota</taxon>
        <taxon>Metazoa</taxon>
        <taxon>Ecdysozoa</taxon>
        <taxon>Arthropoda</taxon>
        <taxon>Chelicerata</taxon>
        <taxon>Arachnida</taxon>
        <taxon>Acari</taxon>
        <taxon>Acariformes</taxon>
        <taxon>Sarcoptiformes</taxon>
        <taxon>Oribatida</taxon>
        <taxon>Brachypylina</taxon>
        <taxon>Oppioidea</taxon>
        <taxon>Oppiidae</taxon>
        <taxon>Medioppia</taxon>
    </lineage>
</organism>
<dbReference type="AlphaFoldDB" id="A0A7R9Q9B8"/>